<accession>A0A8J6IY94</accession>
<feature type="domain" description="DUF1468" evidence="3">
    <location>
        <begin position="13"/>
        <end position="146"/>
    </location>
</feature>
<protein>
    <submittedName>
        <fullName evidence="4">Tripartite tricarboxylate transporter TctB family protein</fullName>
    </submittedName>
</protein>
<feature type="signal peptide" evidence="2">
    <location>
        <begin position="1"/>
        <end position="27"/>
    </location>
</feature>
<dbReference type="EMBL" id="JACOPN010000001">
    <property type="protein sequence ID" value="MBC5716093.1"/>
    <property type="molecule type" value="Genomic_DNA"/>
</dbReference>
<feature type="transmembrane region" description="Helical" evidence="1">
    <location>
        <begin position="123"/>
        <end position="141"/>
    </location>
</feature>
<keyword evidence="5" id="KW-1185">Reference proteome</keyword>
<dbReference type="Proteomes" id="UP000602260">
    <property type="component" value="Unassembled WGS sequence"/>
</dbReference>
<evidence type="ECO:0000259" key="3">
    <source>
        <dbReference type="Pfam" id="PF07331"/>
    </source>
</evidence>
<reference evidence="4" key="1">
    <citation type="submission" date="2020-08" db="EMBL/GenBank/DDBJ databases">
        <title>Genome public.</title>
        <authorList>
            <person name="Liu C."/>
            <person name="Sun Q."/>
        </authorList>
    </citation>
    <scope>NUCLEOTIDE SEQUENCE</scope>
    <source>
        <strain evidence="4">BX5</strain>
    </source>
</reference>
<feature type="transmembrane region" description="Helical" evidence="1">
    <location>
        <begin position="78"/>
        <end position="111"/>
    </location>
</feature>
<dbReference type="InterPro" id="IPR009936">
    <property type="entry name" value="DUF1468"/>
</dbReference>
<evidence type="ECO:0000256" key="1">
    <source>
        <dbReference type="SAM" id="Phobius"/>
    </source>
</evidence>
<organism evidence="4 5">
    <name type="scientific">Flintibacter faecis</name>
    <dbReference type="NCBI Taxonomy" id="2763047"/>
    <lineage>
        <taxon>Bacteria</taxon>
        <taxon>Bacillati</taxon>
        <taxon>Bacillota</taxon>
        <taxon>Clostridia</taxon>
        <taxon>Eubacteriales</taxon>
        <taxon>Flintibacter</taxon>
    </lineage>
</organism>
<keyword evidence="1" id="KW-0812">Transmembrane</keyword>
<evidence type="ECO:0000313" key="4">
    <source>
        <dbReference type="EMBL" id="MBC5716093.1"/>
    </source>
</evidence>
<proteinExistence type="predicted"/>
<keyword evidence="1" id="KW-1133">Transmembrane helix</keyword>
<evidence type="ECO:0000256" key="2">
    <source>
        <dbReference type="SAM" id="SignalP"/>
    </source>
</evidence>
<name>A0A8J6IY94_9FIRM</name>
<keyword evidence="2" id="KW-0732">Signal</keyword>
<evidence type="ECO:0000313" key="5">
    <source>
        <dbReference type="Proteomes" id="UP000602260"/>
    </source>
</evidence>
<keyword evidence="1" id="KW-0472">Membrane</keyword>
<gene>
    <name evidence="4" type="ORF">H8S55_01915</name>
</gene>
<sequence>MQKRNCFTSLLCAALFLFILVQCNALAESAALWPRLVCCVGLGLAGLEILVEGIQWARHPGEQQGLWALTPEQTKRSAILLGLLLLWIAGLTTIGFLVSSVAALCAIALVFEPVKNKQNMVRDIVVCVIFGVAFYFLFKFLGIHFPRTLLM</sequence>
<dbReference type="AlphaFoldDB" id="A0A8J6IY94"/>
<comment type="caution">
    <text evidence="4">The sequence shown here is derived from an EMBL/GenBank/DDBJ whole genome shotgun (WGS) entry which is preliminary data.</text>
</comment>
<dbReference type="RefSeq" id="WP_186877572.1">
    <property type="nucleotide sequence ID" value="NZ_JACOPN010000001.1"/>
</dbReference>
<dbReference type="Pfam" id="PF07331">
    <property type="entry name" value="TctB"/>
    <property type="match status" value="1"/>
</dbReference>
<feature type="chain" id="PRO_5035183393" evidence="2">
    <location>
        <begin position="28"/>
        <end position="151"/>
    </location>
</feature>